<reference evidence="5 6" key="1">
    <citation type="journal article" date="2013" name="Genome Biol. Evol.">
        <title>Genomes of Stigonematalean cyanobacteria (subsection V) and the evolution of oxygenic photosynthesis from prokaryotes to plastids.</title>
        <authorList>
            <person name="Dagan T."/>
            <person name="Roettger M."/>
            <person name="Stucken K."/>
            <person name="Landan G."/>
            <person name="Koch R."/>
            <person name="Major P."/>
            <person name="Gould S.B."/>
            <person name="Goremykin V.V."/>
            <person name="Rippka R."/>
            <person name="Tandeau de Marsac N."/>
            <person name="Gugger M."/>
            <person name="Lockhart P.J."/>
            <person name="Allen J.F."/>
            <person name="Brune I."/>
            <person name="Maus I."/>
            <person name="Puhler A."/>
            <person name="Martin W.F."/>
        </authorList>
    </citation>
    <scope>NUCLEOTIDE SEQUENCE [LARGE SCALE GENOMIC DNA]</scope>
    <source>
        <strain evidence="5 6">PCC 7110</strain>
    </source>
</reference>
<feature type="repeat" description="TPR" evidence="1">
    <location>
        <begin position="409"/>
        <end position="442"/>
    </location>
</feature>
<dbReference type="OrthoDB" id="437421at2"/>
<feature type="repeat" description="TPR" evidence="1">
    <location>
        <begin position="449"/>
        <end position="482"/>
    </location>
</feature>
<evidence type="ECO:0000313" key="5">
    <source>
        <dbReference type="EMBL" id="KYC35455.1"/>
    </source>
</evidence>
<dbReference type="EMBL" id="ANNX02000051">
    <property type="protein sequence ID" value="KYC35455.1"/>
    <property type="molecule type" value="Genomic_DNA"/>
</dbReference>
<feature type="repeat" description="TPR" evidence="1">
    <location>
        <begin position="49"/>
        <end position="82"/>
    </location>
</feature>
<feature type="signal peptide" evidence="3">
    <location>
        <begin position="1"/>
        <end position="25"/>
    </location>
</feature>
<feature type="repeat" description="TPR" evidence="1">
    <location>
        <begin position="551"/>
        <end position="584"/>
    </location>
</feature>
<protein>
    <recommendedName>
        <fullName evidence="4">CHAT domain-containing protein</fullName>
    </recommendedName>
</protein>
<dbReference type="Pfam" id="PF13181">
    <property type="entry name" value="TPR_8"/>
    <property type="match status" value="2"/>
</dbReference>
<feature type="chain" id="PRO_5007300409" description="CHAT domain-containing protein" evidence="3">
    <location>
        <begin position="26"/>
        <end position="1577"/>
    </location>
</feature>
<proteinExistence type="predicted"/>
<evidence type="ECO:0000256" key="1">
    <source>
        <dbReference type="PROSITE-ProRule" id="PRU00339"/>
    </source>
</evidence>
<feature type="coiled-coil region" evidence="2">
    <location>
        <begin position="1152"/>
        <end position="1179"/>
    </location>
</feature>
<evidence type="ECO:0000313" key="6">
    <source>
        <dbReference type="Proteomes" id="UP000076925"/>
    </source>
</evidence>
<name>A0A139WSN5_9CYAN</name>
<feature type="repeat" description="TPR" evidence="1">
    <location>
        <begin position="369"/>
        <end position="402"/>
    </location>
</feature>
<accession>A0A139WSN5</accession>
<keyword evidence="2" id="KW-0175">Coiled coil</keyword>
<keyword evidence="3" id="KW-0732">Signal</keyword>
<feature type="domain" description="CHAT" evidence="4">
    <location>
        <begin position="1271"/>
        <end position="1575"/>
    </location>
</feature>
<dbReference type="STRING" id="128403.WA1_06415"/>
<comment type="caution">
    <text evidence="5">The sequence shown here is derived from an EMBL/GenBank/DDBJ whole genome shotgun (WGS) entry which is preliminary data.</text>
</comment>
<dbReference type="InterPro" id="IPR024983">
    <property type="entry name" value="CHAT_dom"/>
</dbReference>
<dbReference type="Pfam" id="PF00515">
    <property type="entry name" value="TPR_1"/>
    <property type="match status" value="1"/>
</dbReference>
<dbReference type="Pfam" id="PF12770">
    <property type="entry name" value="CHAT"/>
    <property type="match status" value="1"/>
</dbReference>
<feature type="repeat" description="TPR" evidence="1">
    <location>
        <begin position="722"/>
        <end position="755"/>
    </location>
</feature>
<dbReference type="Proteomes" id="UP000076925">
    <property type="component" value="Unassembled WGS sequence"/>
</dbReference>
<feature type="repeat" description="TPR" evidence="1">
    <location>
        <begin position="209"/>
        <end position="242"/>
    </location>
</feature>
<feature type="repeat" description="TPR" evidence="1">
    <location>
        <begin position="289"/>
        <end position="322"/>
    </location>
</feature>
<dbReference type="SMART" id="SM00028">
    <property type="entry name" value="TPR"/>
    <property type="match status" value="22"/>
</dbReference>
<evidence type="ECO:0000256" key="2">
    <source>
        <dbReference type="SAM" id="Coils"/>
    </source>
</evidence>
<evidence type="ECO:0000256" key="3">
    <source>
        <dbReference type="SAM" id="SignalP"/>
    </source>
</evidence>
<dbReference type="RefSeq" id="WP_017749600.1">
    <property type="nucleotide sequence ID" value="NZ_KQ976354.1"/>
</dbReference>
<feature type="repeat" description="TPR" evidence="1">
    <location>
        <begin position="129"/>
        <end position="162"/>
    </location>
</feature>
<dbReference type="SUPFAM" id="SSF48452">
    <property type="entry name" value="TPR-like"/>
    <property type="match status" value="6"/>
</dbReference>
<dbReference type="PROSITE" id="PS50005">
    <property type="entry name" value="TPR"/>
    <property type="match status" value="12"/>
</dbReference>
<dbReference type="Pfam" id="PF13176">
    <property type="entry name" value="TPR_7"/>
    <property type="match status" value="2"/>
</dbReference>
<feature type="repeat" description="TPR" evidence="1">
    <location>
        <begin position="762"/>
        <end position="795"/>
    </location>
</feature>
<dbReference type="InterPro" id="IPR019734">
    <property type="entry name" value="TPR_rpt"/>
</dbReference>
<feature type="repeat" description="TPR" evidence="1">
    <location>
        <begin position="962"/>
        <end position="995"/>
    </location>
</feature>
<keyword evidence="6" id="KW-1185">Reference proteome</keyword>
<feature type="repeat" description="TPR" evidence="1">
    <location>
        <begin position="329"/>
        <end position="362"/>
    </location>
</feature>
<dbReference type="PANTHER" id="PTHR10098">
    <property type="entry name" value="RAPSYN-RELATED"/>
    <property type="match status" value="1"/>
</dbReference>
<dbReference type="InterPro" id="IPR011990">
    <property type="entry name" value="TPR-like_helical_dom_sf"/>
</dbReference>
<evidence type="ECO:0000259" key="4">
    <source>
        <dbReference type="Pfam" id="PF12770"/>
    </source>
</evidence>
<dbReference type="Gene3D" id="1.25.40.10">
    <property type="entry name" value="Tetratricopeptide repeat domain"/>
    <property type="match status" value="7"/>
</dbReference>
<gene>
    <name evidence="5" type="ORF">WA1_06415</name>
</gene>
<sequence>MNYRLKFAVLITSSLLLSVAVPSLLKTGETVISQAFAQTPTPENRKAEADKLFQEGVQQYRRGEYPKALQTYNRVLEMRRQLGDKAGVGQTLNNIGQVYNGLVQQEKALEVLQQALTIRREIKDRVGEGETLDNIGGVYLALFKDEEALKTLQQALEIRREVKDKAGEAVTLSKLGFTYIFLKQQDKGLKLLQEALAIHKEVGDKFQEGLTLFRIGAAYNNIDDYPNSLEWFNKALVVNREVGNRTGEGSSLMQIGFVYFKQKQYVSALKFWQQALPFIQVAGIRDFEATILTSIGDTYFNQKQYDKAIEFYQQALPIVREVKKRSQEASVLASIGDSYFYQKQYDQANKYYQQALLIAQEVKSKSLEADILKVMGNIYYNQKQYDRAIKFYQQALPIARQVKNKSLEADILAMIGVIYFEQKQYDQVIKFYQEALPVVREAKNQLQEANILTATGDVYFIQKQYDQAIIFYQQALALQRQPLNNRPAQLTILTQIMRAYNLSSIFATEQKDYSRATNQANQVIILAPEALNISRELKQPEVEKQVLEIQSNAYIWIGNGYIELGDLQKAQEFAEQGLKIAHQSHNLTAQDIAVSVLSSISDAQGKYINKIELNQKKLEISRKLQNPVSETLALGEISGSYIILGDYQKGMEFAQQALTKIETINIANLPENIQANARQTKSLIYWLFSICYNWIGEYDKALQFAQKRFDFVNTSNNPKLKAEALIGLANVYTQQQELETAINFLQQALAIGKQSQNSRIETEALKQLAQVYTANGNYNKATEIANLVLKIADTNKNIHLKLDSLIILKDIYIAQGNYQKALELLKQSLTTAKQNKNPMSEYNSLAYLAAFYIELGEYKQGIEFSQQALATSQRMKNSQVEGTSLLLLGYVSFLKGEPQETIRFAQQGLAISQKSKLIGQEMIANVVLSLGYGDLNNDQKAMEAAQTFLAITRKSQSPKYEKIALTLLGNIHRKSGRTQEAIQAYNQALVIKISAKTVGENSGIYAGLARIYRDLNQPNVAIAYYKDAINSIEEVRRGVKGLTPEIQKSFLNATVDFNRVKTADVYKELADLLIKQGQEAEAQGRKDDAQVRYAQAQQVMDLIKIQEVKDFARNITGKPQLPLANVEKQIQTGNQTVIALAGKIRECERTKCQQLSQLNDQLTALLQETNRKLKEIDKEIGDRLSKDPSAFRPNSPKPQEVVKAQSNTIMIYPFVREEKLWLLTYFDKGRMVIEVPVTRKELDNQVKEFRKLMEECEKRICGSAEIAKIKPVSQQLNTWLIKPLESELKTNKVKNLVFALDSAIRYIPMSALFNGERYLIENYTIYNVFSSDLTNTTDKFPLNASVLAMGLSDAAPPKFGSLPNVPQELNAIAKTNTRDKGIYSRPFLNNNFTFLTLRDNLAGHNILHLATHGEFVPGKKDASYILSGKEEISILKIATLGLSEIHLVVLSACQTALASSLHDGVEIGSLAYHFLNSGAKSVIASLWQVADQSTAETMQTFYKYMRTSRQPITKAEALRMAQLSLLYSKEVTLEDIKRGGGIIPEGIPGKPTKNQTSRTTYAHPYYWAPFILIGNGL</sequence>
<organism evidence="5 6">
    <name type="scientific">Scytonema hofmannii PCC 7110</name>
    <dbReference type="NCBI Taxonomy" id="128403"/>
    <lineage>
        <taxon>Bacteria</taxon>
        <taxon>Bacillati</taxon>
        <taxon>Cyanobacteriota</taxon>
        <taxon>Cyanophyceae</taxon>
        <taxon>Nostocales</taxon>
        <taxon>Scytonemataceae</taxon>
        <taxon>Scytonema</taxon>
    </lineage>
</organism>
<dbReference type="Pfam" id="PF13424">
    <property type="entry name" value="TPR_12"/>
    <property type="match status" value="5"/>
</dbReference>
<keyword evidence="1" id="KW-0802">TPR repeat</keyword>
<dbReference type="PROSITE" id="PS50293">
    <property type="entry name" value="TPR_REGION"/>
    <property type="match status" value="2"/>
</dbReference>